<keyword evidence="5" id="KW-0597">Phosphoprotein</keyword>
<dbReference type="PRINTS" id="PR00119">
    <property type="entry name" value="CATATPASE"/>
</dbReference>
<dbReference type="GO" id="GO:0005886">
    <property type="term" value="C:plasma membrane"/>
    <property type="evidence" value="ECO:0007669"/>
    <property type="project" value="UniProtKB-SubCell"/>
</dbReference>
<name>A0A3D8IR41_9HELI</name>
<feature type="transmembrane region" description="Helical" evidence="15">
    <location>
        <begin position="456"/>
        <end position="486"/>
    </location>
</feature>
<dbReference type="Pfam" id="PF00702">
    <property type="entry name" value="Hydrolase"/>
    <property type="match status" value="1"/>
</dbReference>
<dbReference type="PROSITE" id="PS00154">
    <property type="entry name" value="ATPASE_E1_E2"/>
    <property type="match status" value="1"/>
</dbReference>
<keyword evidence="12 15" id="KW-0472">Membrane</keyword>
<dbReference type="SUPFAM" id="SSF81653">
    <property type="entry name" value="Calcium ATPase, transduction domain A"/>
    <property type="match status" value="1"/>
</dbReference>
<comment type="function">
    <text evidence="13">Probably involved in copper export.</text>
</comment>
<dbReference type="RefSeq" id="WP_115570584.1">
    <property type="nucleotide sequence ID" value="NZ_NXLT01000002.1"/>
</dbReference>
<reference evidence="17 18" key="1">
    <citation type="submission" date="2018-04" db="EMBL/GenBank/DDBJ databases">
        <title>Novel Campyloabacter and Helicobacter Species and Strains.</title>
        <authorList>
            <person name="Mannion A.J."/>
            <person name="Shen Z."/>
            <person name="Fox J.G."/>
        </authorList>
    </citation>
    <scope>NUCLEOTIDE SEQUENCE [LARGE SCALE GENOMIC DNA]</scope>
    <source>
        <strain evidence="17 18">MIT 12-6600</strain>
    </source>
</reference>
<dbReference type="InterPro" id="IPR036412">
    <property type="entry name" value="HAD-like_sf"/>
</dbReference>
<dbReference type="CDD" id="cd02079">
    <property type="entry name" value="P-type_ATPase_HM"/>
    <property type="match status" value="1"/>
</dbReference>
<evidence type="ECO:0000256" key="1">
    <source>
        <dbReference type="ARBA" id="ARBA00004127"/>
    </source>
</evidence>
<evidence type="ECO:0000256" key="8">
    <source>
        <dbReference type="ARBA" id="ARBA00022741"/>
    </source>
</evidence>
<evidence type="ECO:0000256" key="4">
    <source>
        <dbReference type="ARBA" id="ARBA00022475"/>
    </source>
</evidence>
<dbReference type="InterPro" id="IPR059000">
    <property type="entry name" value="ATPase_P-type_domA"/>
</dbReference>
<keyword evidence="11 15" id="KW-1133">Transmembrane helix</keyword>
<feature type="transmembrane region" description="Helical" evidence="15">
    <location>
        <begin position="179"/>
        <end position="199"/>
    </location>
</feature>
<dbReference type="Gene3D" id="3.40.50.1000">
    <property type="entry name" value="HAD superfamily/HAD-like"/>
    <property type="match status" value="1"/>
</dbReference>
<organism evidence="17 18">
    <name type="scientific">Helicobacter equorum</name>
    <dbReference type="NCBI Taxonomy" id="361872"/>
    <lineage>
        <taxon>Bacteria</taxon>
        <taxon>Pseudomonadati</taxon>
        <taxon>Campylobacterota</taxon>
        <taxon>Epsilonproteobacteria</taxon>
        <taxon>Campylobacterales</taxon>
        <taxon>Helicobacteraceae</taxon>
        <taxon>Helicobacter</taxon>
    </lineage>
</organism>
<dbReference type="InterPro" id="IPR027256">
    <property type="entry name" value="P-typ_ATPase_IB"/>
</dbReference>
<dbReference type="SUPFAM" id="SSF81665">
    <property type="entry name" value="Calcium ATPase, transmembrane domain M"/>
    <property type="match status" value="1"/>
</dbReference>
<dbReference type="InterPro" id="IPR021993">
    <property type="entry name" value="ATPase-cat-bd"/>
</dbReference>
<keyword evidence="10" id="KW-1278">Translocase</keyword>
<dbReference type="InterPro" id="IPR001757">
    <property type="entry name" value="P_typ_ATPase"/>
</dbReference>
<proteinExistence type="inferred from homology"/>
<dbReference type="OrthoDB" id="2490525at2"/>
<dbReference type="GO" id="GO:0055070">
    <property type="term" value="P:copper ion homeostasis"/>
    <property type="evidence" value="ECO:0007669"/>
    <property type="project" value="TreeGrafter"/>
</dbReference>
<feature type="transmembrane region" description="Helical" evidence="15">
    <location>
        <begin position="272"/>
        <end position="290"/>
    </location>
</feature>
<evidence type="ECO:0000256" key="6">
    <source>
        <dbReference type="ARBA" id="ARBA00022692"/>
    </source>
</evidence>
<evidence type="ECO:0000313" key="17">
    <source>
        <dbReference type="EMBL" id="RDU67758.1"/>
    </source>
</evidence>
<dbReference type="SUPFAM" id="SSF55008">
    <property type="entry name" value="HMA, heavy metal-associated domain"/>
    <property type="match status" value="1"/>
</dbReference>
<evidence type="ECO:0000256" key="5">
    <source>
        <dbReference type="ARBA" id="ARBA00022553"/>
    </source>
</evidence>
<keyword evidence="7 15" id="KW-0479">Metal-binding</keyword>
<comment type="caution">
    <text evidence="17">The sequence shown here is derived from an EMBL/GenBank/DDBJ whole genome shotgun (WGS) entry which is preliminary data.</text>
</comment>
<dbReference type="PANTHER" id="PTHR43520">
    <property type="entry name" value="ATP7, ISOFORM B"/>
    <property type="match status" value="1"/>
</dbReference>
<evidence type="ECO:0000256" key="9">
    <source>
        <dbReference type="ARBA" id="ARBA00022840"/>
    </source>
</evidence>
<feature type="transmembrane region" description="Helical" evidence="15">
    <location>
        <begin position="244"/>
        <end position="266"/>
    </location>
</feature>
<dbReference type="InterPro" id="IPR023298">
    <property type="entry name" value="ATPase_P-typ_TM_dom_sf"/>
</dbReference>
<comment type="similarity">
    <text evidence="3 15">Belongs to the cation transport ATPase (P-type) (TC 3.A.3) family. Type IB subfamily.</text>
</comment>
<dbReference type="GO" id="GO:0043682">
    <property type="term" value="F:P-type divalent copper transporter activity"/>
    <property type="evidence" value="ECO:0007669"/>
    <property type="project" value="TreeGrafter"/>
</dbReference>
<dbReference type="GO" id="GO:0005524">
    <property type="term" value="F:ATP binding"/>
    <property type="evidence" value="ECO:0007669"/>
    <property type="project" value="UniProtKB-UniRule"/>
</dbReference>
<dbReference type="PROSITE" id="PS50846">
    <property type="entry name" value="HMA_2"/>
    <property type="match status" value="1"/>
</dbReference>
<keyword evidence="4 15" id="KW-1003">Cell membrane</keyword>
<dbReference type="SUPFAM" id="SSF56784">
    <property type="entry name" value="HAD-like"/>
    <property type="match status" value="1"/>
</dbReference>
<dbReference type="InterPro" id="IPR008250">
    <property type="entry name" value="ATPase_P-typ_transduc_dom_A_sf"/>
</dbReference>
<keyword evidence="6 15" id="KW-0812">Transmembrane</keyword>
<evidence type="ECO:0000256" key="11">
    <source>
        <dbReference type="ARBA" id="ARBA00022989"/>
    </source>
</evidence>
<dbReference type="InterPro" id="IPR023299">
    <property type="entry name" value="ATPase_P-typ_cyto_dom_N"/>
</dbReference>
<feature type="transmembrane region" description="Helical" evidence="15">
    <location>
        <begin position="765"/>
        <end position="785"/>
    </location>
</feature>
<evidence type="ECO:0000256" key="12">
    <source>
        <dbReference type="ARBA" id="ARBA00023136"/>
    </source>
</evidence>
<dbReference type="Proteomes" id="UP000256514">
    <property type="component" value="Unassembled WGS sequence"/>
</dbReference>
<keyword evidence="8 15" id="KW-0547">Nucleotide-binding</keyword>
<evidence type="ECO:0000256" key="15">
    <source>
        <dbReference type="RuleBase" id="RU362081"/>
    </source>
</evidence>
<dbReference type="InterPro" id="IPR023214">
    <property type="entry name" value="HAD_sf"/>
</dbReference>
<dbReference type="Gene3D" id="3.40.1110.10">
    <property type="entry name" value="Calcium-transporting ATPase, cytoplasmic domain N"/>
    <property type="match status" value="1"/>
</dbReference>
<keyword evidence="9 15" id="KW-0067">ATP-binding</keyword>
<dbReference type="NCBIfam" id="TIGR01511">
    <property type="entry name" value="ATPase-IB1_Cu"/>
    <property type="match status" value="1"/>
</dbReference>
<evidence type="ECO:0000256" key="3">
    <source>
        <dbReference type="ARBA" id="ARBA00006024"/>
    </source>
</evidence>
<evidence type="ECO:0000256" key="13">
    <source>
        <dbReference type="ARBA" id="ARBA00037143"/>
    </source>
</evidence>
<dbReference type="InterPro" id="IPR036163">
    <property type="entry name" value="HMA_dom_sf"/>
</dbReference>
<evidence type="ECO:0000256" key="2">
    <source>
        <dbReference type="ARBA" id="ARBA00004236"/>
    </source>
</evidence>
<comment type="subcellular location">
    <subcellularLocation>
        <location evidence="2 15">Cell membrane</location>
    </subcellularLocation>
    <subcellularLocation>
        <location evidence="1">Endomembrane system</location>
        <topology evidence="1">Multi-pass membrane protein</topology>
    </subcellularLocation>
</comment>
<feature type="domain" description="HMA" evidence="16">
    <location>
        <begin position="91"/>
        <end position="157"/>
    </location>
</feature>
<dbReference type="EMBL" id="NXLT01000002">
    <property type="protein sequence ID" value="RDU67758.1"/>
    <property type="molecule type" value="Genomic_DNA"/>
</dbReference>
<dbReference type="PRINTS" id="PR00943">
    <property type="entry name" value="CUATPASE"/>
</dbReference>
<feature type="transmembrane region" description="Helical" evidence="15">
    <location>
        <begin position="211"/>
        <end position="232"/>
    </location>
</feature>
<dbReference type="Pfam" id="PF00122">
    <property type="entry name" value="E1-E2_ATPase"/>
    <property type="match status" value="1"/>
</dbReference>
<dbReference type="Pfam" id="PF12156">
    <property type="entry name" value="ATPase-cat_bd"/>
    <property type="match status" value="1"/>
</dbReference>
<sequence length="812" mass="89731">MLRHCSHCHIAYEEHTLKKVPFNGEDLYFCCNGCEGVYMLLQKADLGSFYTKRGDVALTPPTQDTQDLRFFDSPSFAQKYIRTDSKNPNLSSCALILTHIHCAACVWLNEQVLNSQKGIKSASINYTNNRLYITWDSQIITLSQIIRLIQSIGYDAYAYDPQLQENADKKQTKDYYTRVIVALFCTMNIMWIAVAQYSGYFLGIEAYARNVLNIASFILCSLTLFYAGFVFYRGAYYGLKNGFIGMDMLVAVGSTLTYFYSIYAAITHSGETYFESVSMIITFVLIGKFLEVRSKKSAGESLEAIYTFLPQNITICKNGDERTLEIKKPQEVQIGDVIMSLPGEKIAIDGILLSQKGLFDTKAINGESMPLELQSGQEVISGSINLTHKILYKATKSFNDSLMSKLLNLVEQSLAHKPSIQNLANSISQNFSRTILAIALLCFMGWYVLSDKGAEGAMIIAISVIIIACPCALALATPIATVIGISQGYKKHILFRQANFLETLAKIDTIVFDKTGTLTMGKPQVCAIHTDLLDSLSVSLLYTLTHTSKHPISLSVCEYVRTHYAHLNPHLVHLQSFQQIDSKGVCGYYEGELVLGGSLAFLQEQGVRIPILELGEGMMFGFAKGRELVAVFELQDSSKPYAKELIAYLQSQHIHTILLSGDRTQSVQKCAKELGIGEYHAEFSPLDKGAYIENLKAKTHKVVMVGDGINDALALSKSDIAISMGAGSDIAILSSDVIILDDSLQSVQNALHLAKITFKTIKQNILLSIIYNALTIPIAICGLIIPLFAALSMSLSSIIVVLNSLRIKSQTR</sequence>
<dbReference type="Gene3D" id="2.70.150.10">
    <property type="entry name" value="Calcium-transporting ATPase, cytoplasmic transduction domain A"/>
    <property type="match status" value="1"/>
</dbReference>
<feature type="transmembrane region" description="Helical" evidence="15">
    <location>
        <begin position="431"/>
        <end position="450"/>
    </location>
</feature>
<dbReference type="NCBIfam" id="TIGR01494">
    <property type="entry name" value="ATPase_P-type"/>
    <property type="match status" value="1"/>
</dbReference>
<dbReference type="Pfam" id="PF00403">
    <property type="entry name" value="HMA"/>
    <property type="match status" value="1"/>
</dbReference>
<dbReference type="GO" id="GO:0016887">
    <property type="term" value="F:ATP hydrolysis activity"/>
    <property type="evidence" value="ECO:0007669"/>
    <property type="project" value="InterPro"/>
</dbReference>
<dbReference type="AlphaFoldDB" id="A0A3D8IR41"/>
<accession>A0A3D8IR41</accession>
<protein>
    <recommendedName>
        <fullName evidence="14">Copper-transporting ATPase</fullName>
    </recommendedName>
</protein>
<evidence type="ECO:0000256" key="10">
    <source>
        <dbReference type="ARBA" id="ARBA00022967"/>
    </source>
</evidence>
<dbReference type="PANTHER" id="PTHR43520:SF8">
    <property type="entry name" value="P-TYPE CU(+) TRANSPORTER"/>
    <property type="match status" value="1"/>
</dbReference>
<dbReference type="GO" id="GO:0012505">
    <property type="term" value="C:endomembrane system"/>
    <property type="evidence" value="ECO:0007669"/>
    <property type="project" value="UniProtKB-SubCell"/>
</dbReference>
<evidence type="ECO:0000256" key="14">
    <source>
        <dbReference type="ARBA" id="ARBA00040690"/>
    </source>
</evidence>
<dbReference type="InterPro" id="IPR018303">
    <property type="entry name" value="ATPase_P-typ_P_site"/>
</dbReference>
<evidence type="ECO:0000256" key="7">
    <source>
        <dbReference type="ARBA" id="ARBA00022723"/>
    </source>
</evidence>
<gene>
    <name evidence="17" type="ORF">CQA54_02170</name>
</gene>
<dbReference type="InterPro" id="IPR006121">
    <property type="entry name" value="HMA_dom"/>
</dbReference>
<evidence type="ECO:0000313" key="18">
    <source>
        <dbReference type="Proteomes" id="UP000256514"/>
    </source>
</evidence>
<dbReference type="GO" id="GO:0005507">
    <property type="term" value="F:copper ion binding"/>
    <property type="evidence" value="ECO:0007669"/>
    <property type="project" value="TreeGrafter"/>
</dbReference>
<keyword evidence="18" id="KW-1185">Reference proteome</keyword>
<dbReference type="Gene3D" id="3.30.70.100">
    <property type="match status" value="1"/>
</dbReference>
<evidence type="ECO:0000259" key="16">
    <source>
        <dbReference type="PROSITE" id="PS50846"/>
    </source>
</evidence>
<dbReference type="NCBIfam" id="TIGR01525">
    <property type="entry name" value="ATPase-IB_hvy"/>
    <property type="match status" value="1"/>
</dbReference>